<feature type="transmembrane region" description="Helical" evidence="1">
    <location>
        <begin position="241"/>
        <end position="259"/>
    </location>
</feature>
<evidence type="ECO:0008006" key="4">
    <source>
        <dbReference type="Google" id="ProtNLM"/>
    </source>
</evidence>
<proteinExistence type="predicted"/>
<feature type="transmembrane region" description="Helical" evidence="1">
    <location>
        <begin position="100"/>
        <end position="119"/>
    </location>
</feature>
<evidence type="ECO:0000313" key="3">
    <source>
        <dbReference type="Proteomes" id="UP000199512"/>
    </source>
</evidence>
<keyword evidence="3" id="KW-1185">Reference proteome</keyword>
<keyword evidence="1" id="KW-0812">Transmembrane</keyword>
<feature type="transmembrane region" description="Helical" evidence="1">
    <location>
        <begin position="42"/>
        <end position="65"/>
    </location>
</feature>
<dbReference type="RefSeq" id="WP_091974795.1">
    <property type="nucleotide sequence ID" value="NZ_CAUWDX010000002.1"/>
</dbReference>
<evidence type="ECO:0000256" key="1">
    <source>
        <dbReference type="SAM" id="Phobius"/>
    </source>
</evidence>
<dbReference type="AlphaFoldDB" id="A0A1H8GR34"/>
<dbReference type="OrthoDB" id="9816138at2"/>
<gene>
    <name evidence="2" type="ORF">SAMN05216454_10471</name>
</gene>
<protein>
    <recommendedName>
        <fullName evidence="4">ABC-2 family transporter protein</fullName>
    </recommendedName>
</protein>
<dbReference type="Proteomes" id="UP000199512">
    <property type="component" value="Unassembled WGS sequence"/>
</dbReference>
<feature type="transmembrane region" description="Helical" evidence="1">
    <location>
        <begin position="12"/>
        <end position="30"/>
    </location>
</feature>
<feature type="transmembrane region" description="Helical" evidence="1">
    <location>
        <begin position="188"/>
        <end position="210"/>
    </location>
</feature>
<dbReference type="EMBL" id="FODF01000004">
    <property type="protein sequence ID" value="SEN46280.1"/>
    <property type="molecule type" value="Genomic_DNA"/>
</dbReference>
<sequence length="270" mass="30026">MLGKLIKHEFKACSRYFLPIYVALLLVFLLNGFTVPKTSDSVISLIMIILLTSVTLLFMFINIYVTVKRFSSSVYGEEGYLTNTLPVTSNQIIASKAITILIYSFLSTIVLGLAILLLLTPNLSKINILNFSQFINDAMKVISSSEINVTLTIINFILVFIVSTVSATIFIYFSISVAHLKQCINHKYIYGFVTYFVLSAVESGVSNLILNHTVGKTPPSVATNDPVIIINAVNTFFNSTFLLSSVISLIFTILAWIAIDYMMKNKLNLE</sequence>
<name>A0A1H8GR34_9FIRM</name>
<keyword evidence="1" id="KW-0472">Membrane</keyword>
<keyword evidence="1" id="KW-1133">Transmembrane helix</keyword>
<dbReference type="STRING" id="215200.SAMN05216454_10471"/>
<organism evidence="2 3">
    <name type="scientific">Peptostreptococcus russellii</name>
    <dbReference type="NCBI Taxonomy" id="215200"/>
    <lineage>
        <taxon>Bacteria</taxon>
        <taxon>Bacillati</taxon>
        <taxon>Bacillota</taxon>
        <taxon>Clostridia</taxon>
        <taxon>Peptostreptococcales</taxon>
        <taxon>Peptostreptococcaceae</taxon>
        <taxon>Peptostreptococcus</taxon>
    </lineage>
</organism>
<accession>A0A1H8GR34</accession>
<reference evidence="2 3" key="1">
    <citation type="submission" date="2016-10" db="EMBL/GenBank/DDBJ databases">
        <authorList>
            <person name="de Groot N.N."/>
        </authorList>
    </citation>
    <scope>NUCLEOTIDE SEQUENCE [LARGE SCALE GENOMIC DNA]</scope>
    <source>
        <strain evidence="2 3">Calf135</strain>
    </source>
</reference>
<feature type="transmembrane region" description="Helical" evidence="1">
    <location>
        <begin position="153"/>
        <end position="176"/>
    </location>
</feature>
<evidence type="ECO:0000313" key="2">
    <source>
        <dbReference type="EMBL" id="SEN46280.1"/>
    </source>
</evidence>